<evidence type="ECO:0000256" key="11">
    <source>
        <dbReference type="SAM" id="Phobius"/>
    </source>
</evidence>
<dbReference type="InterPro" id="IPR045584">
    <property type="entry name" value="Pilin-like"/>
</dbReference>
<keyword evidence="7 11" id="KW-1133">Transmembrane helix</keyword>
<evidence type="ECO:0000256" key="8">
    <source>
        <dbReference type="ARBA" id="ARBA00023136"/>
    </source>
</evidence>
<feature type="domain" description="General secretion pathway GspH" evidence="12">
    <location>
        <begin position="48"/>
        <end position="167"/>
    </location>
</feature>
<keyword evidence="3" id="KW-1003">Cell membrane</keyword>
<evidence type="ECO:0000256" key="5">
    <source>
        <dbReference type="ARBA" id="ARBA00022519"/>
    </source>
</evidence>
<evidence type="ECO:0000256" key="10">
    <source>
        <dbReference type="ARBA" id="ARBA00030775"/>
    </source>
</evidence>
<keyword evidence="5" id="KW-0997">Cell inner membrane</keyword>
<evidence type="ECO:0000313" key="13">
    <source>
        <dbReference type="EMBL" id="MCQ4165196.1"/>
    </source>
</evidence>
<evidence type="ECO:0000256" key="7">
    <source>
        <dbReference type="ARBA" id="ARBA00022989"/>
    </source>
</evidence>
<dbReference type="InterPro" id="IPR049875">
    <property type="entry name" value="TypeII_GspH"/>
</dbReference>
<keyword evidence="14" id="KW-1185">Reference proteome</keyword>
<evidence type="ECO:0000256" key="6">
    <source>
        <dbReference type="ARBA" id="ARBA00022692"/>
    </source>
</evidence>
<comment type="similarity">
    <text evidence="9">Belongs to the GSP H family.</text>
</comment>
<evidence type="ECO:0000256" key="9">
    <source>
        <dbReference type="ARBA" id="ARBA00025772"/>
    </source>
</evidence>
<dbReference type="PRINTS" id="PR00885">
    <property type="entry name" value="BCTERIALGSPH"/>
</dbReference>
<feature type="transmembrane region" description="Helical" evidence="11">
    <location>
        <begin position="12"/>
        <end position="36"/>
    </location>
</feature>
<keyword evidence="8 11" id="KW-0472">Membrane</keyword>
<dbReference type="PROSITE" id="PS00409">
    <property type="entry name" value="PROKAR_NTER_METHYL"/>
    <property type="match status" value="1"/>
</dbReference>
<dbReference type="InterPro" id="IPR022346">
    <property type="entry name" value="T2SS_GspH"/>
</dbReference>
<dbReference type="Gene3D" id="3.55.40.10">
    <property type="entry name" value="minor pseudopilin epsh domain"/>
    <property type="match status" value="1"/>
</dbReference>
<dbReference type="RefSeq" id="WP_255914283.1">
    <property type="nucleotide sequence ID" value="NZ_JANFQO010000008.1"/>
</dbReference>
<dbReference type="Pfam" id="PF07963">
    <property type="entry name" value="N_methyl"/>
    <property type="match status" value="1"/>
</dbReference>
<sequence>MAPRRRPPSPRGFTLIEILVVVVILAVLAAAVSIALSGAGGERQLEREAERLQALLGYACEHAEIGGKPVGLSLVEDGYLFAQPGPPSQANSETWKTFDKGELRRREWPRNLRAELSRDGRRVEITPQPPERPQIVCFASGELTPFRLELGLPDLNLRWRLELAADGSVTRERRDASR</sequence>
<gene>
    <name evidence="13" type="primary">gspH</name>
    <name evidence="13" type="ORF">NM961_10790</name>
</gene>
<comment type="subcellular location">
    <subcellularLocation>
        <location evidence="1">Cell inner membrane</location>
        <topology evidence="1">Single-pass membrane protein</topology>
    </subcellularLocation>
</comment>
<evidence type="ECO:0000256" key="4">
    <source>
        <dbReference type="ARBA" id="ARBA00022481"/>
    </source>
</evidence>
<dbReference type="Pfam" id="PF12019">
    <property type="entry name" value="GspH"/>
    <property type="match status" value="1"/>
</dbReference>
<evidence type="ECO:0000256" key="1">
    <source>
        <dbReference type="ARBA" id="ARBA00004377"/>
    </source>
</evidence>
<dbReference type="Proteomes" id="UP001165498">
    <property type="component" value="Unassembled WGS sequence"/>
</dbReference>
<dbReference type="NCBIfam" id="TIGR01708">
    <property type="entry name" value="typeII_sec_gspH"/>
    <property type="match status" value="1"/>
</dbReference>
<evidence type="ECO:0000259" key="12">
    <source>
        <dbReference type="Pfam" id="PF12019"/>
    </source>
</evidence>
<dbReference type="InterPro" id="IPR012902">
    <property type="entry name" value="N_methyl_site"/>
</dbReference>
<dbReference type="SUPFAM" id="SSF54523">
    <property type="entry name" value="Pili subunits"/>
    <property type="match status" value="1"/>
</dbReference>
<reference evidence="13" key="1">
    <citation type="submission" date="2022-07" db="EMBL/GenBank/DDBJ databases">
        <title>Tahibacter sp., a new gammaproteobacterium isolated from the silt sample collected at pig farm.</title>
        <authorList>
            <person name="Chen H."/>
        </authorList>
    </citation>
    <scope>NUCLEOTIDE SEQUENCE</scope>
    <source>
        <strain evidence="13">P2K</strain>
    </source>
</reference>
<evidence type="ECO:0000256" key="2">
    <source>
        <dbReference type="ARBA" id="ARBA00021549"/>
    </source>
</evidence>
<accession>A0ABT1QSB6</accession>
<dbReference type="NCBIfam" id="TIGR02532">
    <property type="entry name" value="IV_pilin_GFxxxE"/>
    <property type="match status" value="1"/>
</dbReference>
<keyword evidence="6 11" id="KW-0812">Transmembrane</keyword>
<proteinExistence type="inferred from homology"/>
<organism evidence="13 14">
    <name type="scientific">Tahibacter harae</name>
    <dbReference type="NCBI Taxonomy" id="2963937"/>
    <lineage>
        <taxon>Bacteria</taxon>
        <taxon>Pseudomonadati</taxon>
        <taxon>Pseudomonadota</taxon>
        <taxon>Gammaproteobacteria</taxon>
        <taxon>Lysobacterales</taxon>
        <taxon>Rhodanobacteraceae</taxon>
        <taxon>Tahibacter</taxon>
    </lineage>
</organism>
<dbReference type="InterPro" id="IPR002416">
    <property type="entry name" value="T2SS_protein-GspH"/>
</dbReference>
<comment type="caution">
    <text evidence="13">The sequence shown here is derived from an EMBL/GenBank/DDBJ whole genome shotgun (WGS) entry which is preliminary data.</text>
</comment>
<name>A0ABT1QSB6_9GAMM</name>
<evidence type="ECO:0000256" key="3">
    <source>
        <dbReference type="ARBA" id="ARBA00022475"/>
    </source>
</evidence>
<keyword evidence="4" id="KW-0488">Methylation</keyword>
<evidence type="ECO:0000313" key="14">
    <source>
        <dbReference type="Proteomes" id="UP001165498"/>
    </source>
</evidence>
<protein>
    <recommendedName>
        <fullName evidence="2">Type II secretion system protein H</fullName>
    </recommendedName>
    <alternativeName>
        <fullName evidence="10">General secretion pathway protein H</fullName>
    </alternativeName>
</protein>
<dbReference type="EMBL" id="JANFQO010000008">
    <property type="protein sequence ID" value="MCQ4165196.1"/>
    <property type="molecule type" value="Genomic_DNA"/>
</dbReference>